<evidence type="ECO:0000256" key="1">
    <source>
        <dbReference type="SAM" id="MobiDB-lite"/>
    </source>
</evidence>
<protein>
    <submittedName>
        <fullName evidence="3">15330_t:CDS:1</fullName>
    </submittedName>
</protein>
<comment type="caution">
    <text evidence="3">The sequence shown here is derived from an EMBL/GenBank/DDBJ whole genome shotgun (WGS) entry which is preliminary data.</text>
</comment>
<feature type="region of interest" description="Disordered" evidence="1">
    <location>
        <begin position="156"/>
        <end position="182"/>
    </location>
</feature>
<organism evidence="3 4">
    <name type="scientific">Cetraspora pellucida</name>
    <dbReference type="NCBI Taxonomy" id="1433469"/>
    <lineage>
        <taxon>Eukaryota</taxon>
        <taxon>Fungi</taxon>
        <taxon>Fungi incertae sedis</taxon>
        <taxon>Mucoromycota</taxon>
        <taxon>Glomeromycotina</taxon>
        <taxon>Glomeromycetes</taxon>
        <taxon>Diversisporales</taxon>
        <taxon>Gigasporaceae</taxon>
        <taxon>Cetraspora</taxon>
    </lineage>
</organism>
<keyword evidence="2" id="KW-0812">Transmembrane</keyword>
<keyword evidence="4" id="KW-1185">Reference proteome</keyword>
<keyword evidence="2" id="KW-0472">Membrane</keyword>
<dbReference type="Proteomes" id="UP000789759">
    <property type="component" value="Unassembled WGS sequence"/>
</dbReference>
<dbReference type="EMBL" id="CAJVQA010022984">
    <property type="protein sequence ID" value="CAG8776422.1"/>
    <property type="molecule type" value="Genomic_DNA"/>
</dbReference>
<feature type="transmembrane region" description="Helical" evidence="2">
    <location>
        <begin position="57"/>
        <end position="79"/>
    </location>
</feature>
<reference evidence="3" key="1">
    <citation type="submission" date="2021-06" db="EMBL/GenBank/DDBJ databases">
        <authorList>
            <person name="Kallberg Y."/>
            <person name="Tangrot J."/>
            <person name="Rosling A."/>
        </authorList>
    </citation>
    <scope>NUCLEOTIDE SEQUENCE</scope>
    <source>
        <strain evidence="3">FL966</strain>
    </source>
</reference>
<proteinExistence type="predicted"/>
<evidence type="ECO:0000313" key="4">
    <source>
        <dbReference type="Proteomes" id="UP000789759"/>
    </source>
</evidence>
<feature type="compositionally biased region" description="Basic and acidic residues" evidence="1">
    <location>
        <begin position="156"/>
        <end position="175"/>
    </location>
</feature>
<evidence type="ECO:0000256" key="2">
    <source>
        <dbReference type="SAM" id="Phobius"/>
    </source>
</evidence>
<sequence length="284" mass="33125">MRAVNVLGILLEKLLTTNNQLEGINKYLKNNQLEGINKYLKNNQLNRFQRNHHFLRANILCVALICEVISNILILQTLIMNLEHEKADIKHNKLAKKLLDTNKIIGYEIEDITGKIYVEIKFESILGLIYIVSQNIHYNLYADKFEMLEVSKNDDKISDKNDNNKYNENTEHTNNESDNNNNSSFISSKEVFNYIEQIFRINTLAEILLSKTLLFTLIQSISNIIDINSLNTSTIYQQEFKEFLESTLRTAKNIVDVIYKEINPYKHRTSSVNIISLDQEKKQY</sequence>
<evidence type="ECO:0000313" key="3">
    <source>
        <dbReference type="EMBL" id="CAG8776422.1"/>
    </source>
</evidence>
<dbReference type="AlphaFoldDB" id="A0A9N9NZV9"/>
<accession>A0A9N9NZV9</accession>
<keyword evidence="2" id="KW-1133">Transmembrane helix</keyword>
<gene>
    <name evidence="3" type="ORF">CPELLU_LOCUS16143</name>
</gene>
<name>A0A9N9NZV9_9GLOM</name>